<reference evidence="1 2" key="1">
    <citation type="submission" date="2024-01" db="EMBL/GenBank/DDBJ databases">
        <title>Novel species of the genus Luteimonas isolated from rivers.</title>
        <authorList>
            <person name="Lu H."/>
        </authorList>
    </citation>
    <scope>NUCLEOTIDE SEQUENCE [LARGE SCALE GENOMIC DNA]</scope>
    <source>
        <strain evidence="1 2">FXH3W</strain>
    </source>
</reference>
<protein>
    <submittedName>
        <fullName evidence="1">Uncharacterized protein</fullName>
    </submittedName>
</protein>
<comment type="caution">
    <text evidence="1">The sequence shown here is derived from an EMBL/GenBank/DDBJ whole genome shotgun (WGS) entry which is preliminary data.</text>
</comment>
<sequence>MAESWVQALAEGDAGRIEAALIALLPGEAKAIANPTGLETVMAWLADAEQVKTLDYWQRARWGRGGESQALQELRRVFAHGPQWRSNESRRSGLPPLYPD</sequence>
<keyword evidence="2" id="KW-1185">Reference proteome</keyword>
<gene>
    <name evidence="1" type="ORF">V3390_04540</name>
</gene>
<accession>A0ABU7UY68</accession>
<dbReference type="EMBL" id="JAZHBO010000001">
    <property type="protein sequence ID" value="MEF2155500.1"/>
    <property type="molecule type" value="Genomic_DNA"/>
</dbReference>
<evidence type="ECO:0000313" key="1">
    <source>
        <dbReference type="EMBL" id="MEF2155500.1"/>
    </source>
</evidence>
<name>A0ABU7UY68_9GAMM</name>
<dbReference type="Proteomes" id="UP001356170">
    <property type="component" value="Unassembled WGS sequence"/>
</dbReference>
<evidence type="ECO:0000313" key="2">
    <source>
        <dbReference type="Proteomes" id="UP001356170"/>
    </source>
</evidence>
<dbReference type="RefSeq" id="WP_331703532.1">
    <property type="nucleotide sequence ID" value="NZ_JAZHBO010000001.1"/>
</dbReference>
<organism evidence="1 2">
    <name type="scientific">Aquilutibacter rugosus</name>
    <dbReference type="NCBI Taxonomy" id="3115820"/>
    <lineage>
        <taxon>Bacteria</taxon>
        <taxon>Pseudomonadati</taxon>
        <taxon>Pseudomonadota</taxon>
        <taxon>Gammaproteobacteria</taxon>
        <taxon>Lysobacterales</taxon>
        <taxon>Lysobacteraceae</taxon>
        <taxon>Aquilutibacter</taxon>
    </lineage>
</organism>
<proteinExistence type="predicted"/>